<feature type="transmembrane region" description="Helical" evidence="10">
    <location>
        <begin position="966"/>
        <end position="989"/>
    </location>
</feature>
<evidence type="ECO:0000256" key="1">
    <source>
        <dbReference type="ARBA" id="ARBA00004141"/>
    </source>
</evidence>
<dbReference type="FunFam" id="3.40.50.300:FF:000179">
    <property type="entry name" value="ABC transporter G family member 34"/>
    <property type="match status" value="1"/>
</dbReference>
<gene>
    <name evidence="12" type="ORF">CEY00_Acc09932</name>
</gene>
<evidence type="ECO:0000256" key="5">
    <source>
        <dbReference type="ARBA" id="ARBA00022737"/>
    </source>
</evidence>
<dbReference type="InterPro" id="IPR043926">
    <property type="entry name" value="ABCG_dom"/>
</dbReference>
<dbReference type="InterPro" id="IPR003439">
    <property type="entry name" value="ABC_transporter-like_ATP-bd"/>
</dbReference>
<comment type="subcellular location">
    <subcellularLocation>
        <location evidence="1">Membrane</location>
        <topology evidence="1">Multi-pass membrane protein</topology>
    </subcellularLocation>
</comment>
<dbReference type="SMART" id="SM00382">
    <property type="entry name" value="AAA"/>
    <property type="match status" value="1"/>
</dbReference>
<evidence type="ECO:0000256" key="2">
    <source>
        <dbReference type="ARBA" id="ARBA00006012"/>
    </source>
</evidence>
<dbReference type="STRING" id="1590841.A0A2R6R4E8"/>
<keyword evidence="3" id="KW-0813">Transport</keyword>
<evidence type="ECO:0000256" key="4">
    <source>
        <dbReference type="ARBA" id="ARBA00022692"/>
    </source>
</evidence>
<keyword evidence="5" id="KW-0677">Repeat</keyword>
<dbReference type="GO" id="GO:0016887">
    <property type="term" value="F:ATP hydrolysis activity"/>
    <property type="evidence" value="ECO:0007669"/>
    <property type="project" value="InterPro"/>
</dbReference>
<dbReference type="InterPro" id="IPR029481">
    <property type="entry name" value="ABC_trans_N"/>
</dbReference>
<feature type="transmembrane region" description="Helical" evidence="10">
    <location>
        <begin position="589"/>
        <end position="612"/>
    </location>
</feature>
<dbReference type="SUPFAM" id="SSF52540">
    <property type="entry name" value="P-loop containing nucleoside triphosphate hydrolases"/>
    <property type="match status" value="1"/>
</dbReference>
<feature type="transmembrane region" description="Helical" evidence="10">
    <location>
        <begin position="936"/>
        <end position="954"/>
    </location>
</feature>
<evidence type="ECO:0000256" key="8">
    <source>
        <dbReference type="ARBA" id="ARBA00022989"/>
    </source>
</evidence>
<evidence type="ECO:0000313" key="12">
    <source>
        <dbReference type="EMBL" id="PSS20893.1"/>
    </source>
</evidence>
<feature type="transmembrane region" description="Helical" evidence="10">
    <location>
        <begin position="1046"/>
        <end position="1070"/>
    </location>
</feature>
<reference evidence="12 13" key="1">
    <citation type="submission" date="2017-07" db="EMBL/GenBank/DDBJ databases">
        <title>An improved, manually edited Actinidia chinensis var. chinensis (kiwifruit) genome highlights the challenges associated with draft genomes and gene prediction in plants.</title>
        <authorList>
            <person name="Pilkington S."/>
            <person name="Crowhurst R."/>
            <person name="Hilario E."/>
            <person name="Nardozza S."/>
            <person name="Fraser L."/>
            <person name="Peng Y."/>
            <person name="Gunaseelan K."/>
            <person name="Simpson R."/>
            <person name="Tahir J."/>
            <person name="Deroles S."/>
            <person name="Templeton K."/>
            <person name="Luo Z."/>
            <person name="Davy M."/>
            <person name="Cheng C."/>
            <person name="Mcneilage M."/>
            <person name="Scaglione D."/>
            <person name="Liu Y."/>
            <person name="Zhang Q."/>
            <person name="Datson P."/>
            <person name="De Silva N."/>
            <person name="Gardiner S."/>
            <person name="Bassett H."/>
            <person name="Chagne D."/>
            <person name="Mccallum J."/>
            <person name="Dzierzon H."/>
            <person name="Deng C."/>
            <person name="Wang Y.-Y."/>
            <person name="Barron N."/>
            <person name="Manako K."/>
            <person name="Bowen J."/>
            <person name="Foster T."/>
            <person name="Erridge Z."/>
            <person name="Tiffin H."/>
            <person name="Waite C."/>
            <person name="Davies K."/>
            <person name="Grierson E."/>
            <person name="Laing W."/>
            <person name="Kirk R."/>
            <person name="Chen X."/>
            <person name="Wood M."/>
            <person name="Montefiori M."/>
            <person name="Brummell D."/>
            <person name="Schwinn K."/>
            <person name="Catanach A."/>
            <person name="Fullerton C."/>
            <person name="Li D."/>
            <person name="Meiyalaghan S."/>
            <person name="Nieuwenhuizen N."/>
            <person name="Read N."/>
            <person name="Prakash R."/>
            <person name="Hunter D."/>
            <person name="Zhang H."/>
            <person name="Mckenzie M."/>
            <person name="Knabel M."/>
            <person name="Harris A."/>
            <person name="Allan A."/>
            <person name="Chen A."/>
            <person name="Janssen B."/>
            <person name="Plunkett B."/>
            <person name="Dwamena C."/>
            <person name="Voogd C."/>
            <person name="Leif D."/>
            <person name="Lafferty D."/>
            <person name="Souleyre E."/>
            <person name="Varkonyi-Gasic E."/>
            <person name="Gambi F."/>
            <person name="Hanley J."/>
            <person name="Yao J.-L."/>
            <person name="Cheung J."/>
            <person name="David K."/>
            <person name="Warren B."/>
            <person name="Marsh K."/>
            <person name="Snowden K."/>
            <person name="Lin-Wang K."/>
            <person name="Brian L."/>
            <person name="Martinez-Sanchez M."/>
            <person name="Wang M."/>
            <person name="Ileperuma N."/>
            <person name="Macnee N."/>
            <person name="Campin R."/>
            <person name="Mcatee P."/>
            <person name="Drummond R."/>
            <person name="Espley R."/>
            <person name="Ireland H."/>
            <person name="Wu R."/>
            <person name="Atkinson R."/>
            <person name="Karunairetnam S."/>
            <person name="Bulley S."/>
            <person name="Chunkath S."/>
            <person name="Hanley Z."/>
            <person name="Storey R."/>
            <person name="Thrimawithana A."/>
            <person name="Thomson S."/>
            <person name="David C."/>
            <person name="Testolin R."/>
        </authorList>
    </citation>
    <scope>NUCLEOTIDE SEQUENCE [LARGE SCALE GENOMIC DNA]</scope>
    <source>
        <strain evidence="13">cv. Red5</strain>
        <tissue evidence="12">Young leaf</tissue>
    </source>
</reference>
<feature type="transmembrane region" description="Helical" evidence="10">
    <location>
        <begin position="1076"/>
        <end position="1096"/>
    </location>
</feature>
<dbReference type="Gene3D" id="3.40.50.300">
    <property type="entry name" value="P-loop containing nucleotide triphosphate hydrolases"/>
    <property type="match status" value="1"/>
</dbReference>
<feature type="transmembrane region" description="Helical" evidence="10">
    <location>
        <begin position="1009"/>
        <end position="1034"/>
    </location>
</feature>
<dbReference type="InParanoid" id="A0A2R6R4E8"/>
<organism evidence="12 13">
    <name type="scientific">Actinidia chinensis var. chinensis</name>
    <name type="common">Chinese soft-hair kiwi</name>
    <dbReference type="NCBI Taxonomy" id="1590841"/>
    <lineage>
        <taxon>Eukaryota</taxon>
        <taxon>Viridiplantae</taxon>
        <taxon>Streptophyta</taxon>
        <taxon>Embryophyta</taxon>
        <taxon>Tracheophyta</taxon>
        <taxon>Spermatophyta</taxon>
        <taxon>Magnoliopsida</taxon>
        <taxon>eudicotyledons</taxon>
        <taxon>Gunneridae</taxon>
        <taxon>Pentapetalae</taxon>
        <taxon>asterids</taxon>
        <taxon>Ericales</taxon>
        <taxon>Actinidiaceae</taxon>
        <taxon>Actinidia</taxon>
    </lineage>
</organism>
<dbReference type="Pfam" id="PF14510">
    <property type="entry name" value="ABC_trans_N"/>
    <property type="match status" value="1"/>
</dbReference>
<evidence type="ECO:0000256" key="10">
    <source>
        <dbReference type="SAM" id="Phobius"/>
    </source>
</evidence>
<feature type="transmembrane region" description="Helical" evidence="10">
    <location>
        <begin position="538"/>
        <end position="557"/>
    </location>
</feature>
<dbReference type="InterPro" id="IPR027417">
    <property type="entry name" value="P-loop_NTPase"/>
</dbReference>
<evidence type="ECO:0000256" key="6">
    <source>
        <dbReference type="ARBA" id="ARBA00022741"/>
    </source>
</evidence>
<dbReference type="EMBL" id="NKQK01000009">
    <property type="protein sequence ID" value="PSS20893.1"/>
    <property type="molecule type" value="Genomic_DNA"/>
</dbReference>
<keyword evidence="9 10" id="KW-0472">Membrane</keyword>
<feature type="transmembrane region" description="Helical" evidence="10">
    <location>
        <begin position="624"/>
        <end position="642"/>
    </location>
</feature>
<dbReference type="GO" id="GO:0140359">
    <property type="term" value="F:ABC-type transporter activity"/>
    <property type="evidence" value="ECO:0007669"/>
    <property type="project" value="InterPro"/>
</dbReference>
<feature type="transmembrane region" description="Helical" evidence="10">
    <location>
        <begin position="1158"/>
        <end position="1181"/>
    </location>
</feature>
<keyword evidence="7" id="KW-0067">ATP-binding</keyword>
<evidence type="ECO:0000256" key="3">
    <source>
        <dbReference type="ARBA" id="ARBA00022448"/>
    </source>
</evidence>
<comment type="similarity">
    <text evidence="2">Belongs to the ABC transporter superfamily. ABCG family. PDR (TC 3.A.1.205) subfamily.</text>
</comment>
<dbReference type="GO" id="GO:0016020">
    <property type="term" value="C:membrane"/>
    <property type="evidence" value="ECO:0007669"/>
    <property type="project" value="UniProtKB-SubCell"/>
</dbReference>
<keyword evidence="4 10" id="KW-0812">Transmembrane</keyword>
<feature type="transmembrane region" description="Helical" evidence="10">
    <location>
        <begin position="505"/>
        <end position="526"/>
    </location>
</feature>
<proteinExistence type="inferred from homology"/>
<evidence type="ECO:0000256" key="9">
    <source>
        <dbReference type="ARBA" id="ARBA00023136"/>
    </source>
</evidence>
<protein>
    <submittedName>
        <fullName evidence="12">ABC transporter G family member 32 like</fullName>
    </submittedName>
</protein>
<keyword evidence="8 10" id="KW-1133">Transmembrane helix</keyword>
<dbReference type="PANTHER" id="PTHR48040:SF12">
    <property type="entry name" value="ABC TRANSPORTER G FAMILY MEMBER 32-LIKE ISOFORM X1"/>
    <property type="match status" value="1"/>
</dbReference>
<dbReference type="Pfam" id="PF08370">
    <property type="entry name" value="PDR_assoc"/>
    <property type="match status" value="1"/>
</dbReference>
<dbReference type="PROSITE" id="PS50893">
    <property type="entry name" value="ABC_TRANSPORTER_2"/>
    <property type="match status" value="1"/>
</dbReference>
<dbReference type="Proteomes" id="UP000241394">
    <property type="component" value="Chromosome LG9"/>
</dbReference>
<dbReference type="OMA" id="FCISNWA"/>
<feature type="transmembrane region" description="Helical" evidence="10">
    <location>
        <begin position="1108"/>
        <end position="1127"/>
    </location>
</feature>
<dbReference type="GO" id="GO:0005524">
    <property type="term" value="F:ATP binding"/>
    <property type="evidence" value="ECO:0007669"/>
    <property type="project" value="UniProtKB-KW"/>
</dbReference>
<dbReference type="AlphaFoldDB" id="A0A2R6R4E8"/>
<dbReference type="Pfam" id="PF00005">
    <property type="entry name" value="ABC_tran"/>
    <property type="match status" value="1"/>
</dbReference>
<feature type="transmembrane region" description="Helical" evidence="10">
    <location>
        <begin position="732"/>
        <end position="759"/>
    </location>
</feature>
<keyword evidence="6" id="KW-0547">Nucleotide-binding</keyword>
<dbReference type="InterPro" id="IPR003593">
    <property type="entry name" value="AAA+_ATPase"/>
</dbReference>
<accession>A0A2R6R4E8</accession>
<dbReference type="Pfam" id="PF19055">
    <property type="entry name" value="ABC2_membrane_7"/>
    <property type="match status" value="1"/>
</dbReference>
<dbReference type="InterPro" id="IPR013581">
    <property type="entry name" value="PDR_assoc"/>
</dbReference>
<feature type="domain" description="ABC transporter" evidence="11">
    <location>
        <begin position="136"/>
        <end position="409"/>
    </location>
</feature>
<sequence>MWNSAENLSARSASFRSDDGGDEEALRWAALERLPTYKRVRKGIFRNIVGDLKEINVEKLLVEERKVVLDRLVSSVEDDSERFFDRMRRRFDGVELVFPKIEVRFQHLTVESFVYVGSRALPTIPNFIFNMTEALLRKLHIYPGGRRKLTILDDISGIIRPSRLTLLLGPPSSGKTTLLLALAGRLGTDLQMSGTVTYNGHSLKEFVPQKTSAYVSQQDWHVAEMTVRETLDFSAHCQGVGCKYDMLLELSRREKLARIKPDEDLDILMKALALGGQDTSLVVEYILKILGLDICADTLVGDEMLKGISGGQKKRLTTGELLAGPSRVLFMDEISTGLDSSTTYQIIKYLRHSTCALDGTTIISLLQPAPETYELFDDIILLCEGQIVYQGPRHAALEFFGSIGFKCPQRKNVADFLQEVVSKKDQEQYWAVPDRPYRYIPVVKFAEAFRLFHTGKNLSEELNVPFNRCYNHPAALSTSRYGMKNRELLKTNFNWQLLLMKRNSFIYVFKFIQLLFVASITMTVFFRTTMHHNTIDDGGLYLGALYFAMVIMLFNGFTEVSMLVAKLPVIYKHRDLHFYPCWAYTLPSWLLSIPISLIESGFWVMVTYYVIGFDPNFTRCLRQFLVYFFLHQMSLALFRVMGSLGRSMIVANTFGSFAMLVVMGLGGYVISRDSISSGWIWGFWISPLMYAQNAASVNEFLGHSWDKRAGNHTNLSLGKALLKARSLFPQSYWYWIGVGALLGYTVLFNILFTIFLTYLNPLGKRQAVVSEEEFQERDRRKKGGEPVVIQLRQFLEHSGSLKGKCFEQRGMVLPFQPLSMSFSNINYYVDVPLYFEAIEGVPKIRPGYNPAAWMLDVTSSAEENRLGVDFAEVYRRSNIFQRNKELVEILSKPNRESKDLNFPTKYSQSYIDQFLACLWKQNLSYWRNPQYTAVRFFYTVIISLMLGTICWRFGSKRDTQQEIFNAMGSMYAAVLFIGVTNGTAVQPVVSVERFVSYRERAAGMYSALPFAFAQVAIEFPYVLAQTLIYCTIFYCMASFEWNAWKFIWYMFFMYFTVLYFTFYGMMTTAITPNHNVATIIAAPFYMLWNLFSGLMIPHKSIPIWWRWYYWANPVAWSLYGLLASQYGDSNKLVKLSDGVKSMPIRLLVKDVFGFRHDFVGVAAFMVVTFCMTFALIFAYGIKSFNFQKR</sequence>
<reference evidence="13" key="2">
    <citation type="journal article" date="2018" name="BMC Genomics">
        <title>A manually annotated Actinidia chinensis var. chinensis (kiwifruit) genome highlights the challenges associated with draft genomes and gene prediction in plants.</title>
        <authorList>
            <person name="Pilkington S.M."/>
            <person name="Crowhurst R."/>
            <person name="Hilario E."/>
            <person name="Nardozza S."/>
            <person name="Fraser L."/>
            <person name="Peng Y."/>
            <person name="Gunaseelan K."/>
            <person name="Simpson R."/>
            <person name="Tahir J."/>
            <person name="Deroles S.C."/>
            <person name="Templeton K."/>
            <person name="Luo Z."/>
            <person name="Davy M."/>
            <person name="Cheng C."/>
            <person name="McNeilage M."/>
            <person name="Scaglione D."/>
            <person name="Liu Y."/>
            <person name="Zhang Q."/>
            <person name="Datson P."/>
            <person name="De Silva N."/>
            <person name="Gardiner S.E."/>
            <person name="Bassett H."/>
            <person name="Chagne D."/>
            <person name="McCallum J."/>
            <person name="Dzierzon H."/>
            <person name="Deng C."/>
            <person name="Wang Y.Y."/>
            <person name="Barron L."/>
            <person name="Manako K."/>
            <person name="Bowen J."/>
            <person name="Foster T.M."/>
            <person name="Erridge Z.A."/>
            <person name="Tiffin H."/>
            <person name="Waite C.N."/>
            <person name="Davies K.M."/>
            <person name="Grierson E.P."/>
            <person name="Laing W.A."/>
            <person name="Kirk R."/>
            <person name="Chen X."/>
            <person name="Wood M."/>
            <person name="Montefiori M."/>
            <person name="Brummell D.A."/>
            <person name="Schwinn K.E."/>
            <person name="Catanach A."/>
            <person name="Fullerton C."/>
            <person name="Li D."/>
            <person name="Meiyalaghan S."/>
            <person name="Nieuwenhuizen N."/>
            <person name="Read N."/>
            <person name="Prakash R."/>
            <person name="Hunter D."/>
            <person name="Zhang H."/>
            <person name="McKenzie M."/>
            <person name="Knabel M."/>
            <person name="Harris A."/>
            <person name="Allan A.C."/>
            <person name="Gleave A."/>
            <person name="Chen A."/>
            <person name="Janssen B.J."/>
            <person name="Plunkett B."/>
            <person name="Ampomah-Dwamena C."/>
            <person name="Voogd C."/>
            <person name="Leif D."/>
            <person name="Lafferty D."/>
            <person name="Souleyre E.J.F."/>
            <person name="Varkonyi-Gasic E."/>
            <person name="Gambi F."/>
            <person name="Hanley J."/>
            <person name="Yao J.L."/>
            <person name="Cheung J."/>
            <person name="David K.M."/>
            <person name="Warren B."/>
            <person name="Marsh K."/>
            <person name="Snowden K.C."/>
            <person name="Lin-Wang K."/>
            <person name="Brian L."/>
            <person name="Martinez-Sanchez M."/>
            <person name="Wang M."/>
            <person name="Ileperuma N."/>
            <person name="Macnee N."/>
            <person name="Campin R."/>
            <person name="McAtee P."/>
            <person name="Drummond R.S.M."/>
            <person name="Espley R.V."/>
            <person name="Ireland H.S."/>
            <person name="Wu R."/>
            <person name="Atkinson R.G."/>
            <person name="Karunairetnam S."/>
            <person name="Bulley S."/>
            <person name="Chunkath S."/>
            <person name="Hanley Z."/>
            <person name="Storey R."/>
            <person name="Thrimawithana A.H."/>
            <person name="Thomson S."/>
            <person name="David C."/>
            <person name="Testolin R."/>
            <person name="Huang H."/>
            <person name="Hellens R.P."/>
            <person name="Schaffer R.J."/>
        </authorList>
    </citation>
    <scope>NUCLEOTIDE SEQUENCE [LARGE SCALE GENOMIC DNA]</scope>
    <source>
        <strain evidence="13">cv. Red5</strain>
    </source>
</reference>
<comment type="caution">
    <text evidence="12">The sequence shown here is derived from an EMBL/GenBank/DDBJ whole genome shotgun (WGS) entry which is preliminary data.</text>
</comment>
<dbReference type="InterPro" id="IPR013525">
    <property type="entry name" value="ABC2_TM"/>
</dbReference>
<dbReference type="OrthoDB" id="66620at2759"/>
<evidence type="ECO:0000256" key="7">
    <source>
        <dbReference type="ARBA" id="ARBA00022840"/>
    </source>
</evidence>
<name>A0A2R6R4E8_ACTCC</name>
<dbReference type="PANTHER" id="PTHR48040">
    <property type="entry name" value="PLEIOTROPIC DRUG RESISTANCE PROTEIN 1-LIKE ISOFORM X1"/>
    <property type="match status" value="1"/>
</dbReference>
<evidence type="ECO:0000259" key="11">
    <source>
        <dbReference type="PROSITE" id="PS50893"/>
    </source>
</evidence>
<keyword evidence="13" id="KW-1185">Reference proteome</keyword>
<evidence type="ECO:0000313" key="13">
    <source>
        <dbReference type="Proteomes" id="UP000241394"/>
    </source>
</evidence>
<dbReference type="Pfam" id="PF01061">
    <property type="entry name" value="ABC2_membrane"/>
    <property type="match status" value="2"/>
</dbReference>
<feature type="transmembrane region" description="Helical" evidence="10">
    <location>
        <begin position="648"/>
        <end position="670"/>
    </location>
</feature>
<dbReference type="Gramene" id="PSS20893">
    <property type="protein sequence ID" value="PSS20893"/>
    <property type="gene ID" value="CEY00_Acc09932"/>
</dbReference>